<dbReference type="EMBL" id="CAJPUY010000043">
    <property type="protein sequence ID" value="CAG2158230.1"/>
    <property type="molecule type" value="Genomic_DNA"/>
</dbReference>
<keyword evidence="2" id="KW-0238">DNA-binding</keyword>
<organism evidence="5 6">
    <name type="scientific">Cupriavidus yeoncheonensis</name>
    <dbReference type="NCBI Taxonomy" id="1462994"/>
    <lineage>
        <taxon>Bacteria</taxon>
        <taxon>Pseudomonadati</taxon>
        <taxon>Pseudomonadota</taxon>
        <taxon>Betaproteobacteria</taxon>
        <taxon>Burkholderiales</taxon>
        <taxon>Burkholderiaceae</taxon>
        <taxon>Cupriavidus</taxon>
    </lineage>
</organism>
<dbReference type="PROSITE" id="PS00622">
    <property type="entry name" value="HTH_LUXR_1"/>
    <property type="match status" value="1"/>
</dbReference>
<keyword evidence="3" id="KW-0804">Transcription</keyword>
<dbReference type="SUPFAM" id="SSF52172">
    <property type="entry name" value="CheY-like"/>
    <property type="match status" value="1"/>
</dbReference>
<evidence type="ECO:0000259" key="4">
    <source>
        <dbReference type="PROSITE" id="PS50043"/>
    </source>
</evidence>
<dbReference type="Gene3D" id="3.40.50.2300">
    <property type="match status" value="1"/>
</dbReference>
<dbReference type="PRINTS" id="PR00038">
    <property type="entry name" value="HTHLUXR"/>
</dbReference>
<dbReference type="InterPro" id="IPR011006">
    <property type="entry name" value="CheY-like_superfamily"/>
</dbReference>
<gene>
    <name evidence="5" type="primary">liaR</name>
    <name evidence="5" type="ORF">LMG31506_06293</name>
</gene>
<keyword evidence="6" id="KW-1185">Reference proteome</keyword>
<evidence type="ECO:0000256" key="3">
    <source>
        <dbReference type="ARBA" id="ARBA00023163"/>
    </source>
</evidence>
<dbReference type="PANTHER" id="PTHR43214">
    <property type="entry name" value="TWO-COMPONENT RESPONSE REGULATOR"/>
    <property type="match status" value="1"/>
</dbReference>
<sequence length="226" mass="23348">MSGAETKPMSPVRVAVVAASPQARANLQALVDAEPALDFAGSAADAATIADHLAGELPDVVLVELEPQADDLPMPAPAPEANRGPATPALVLLTDEADGVWIHEALTGGATALPPRSATPGEIIAAIGAVAAGLCVLSPEILLRLLAQRKAPREMASAALVEMLTPREIEVLTMLAEGLGNKEIGRHLNISDNTVKFHLSSIFGKLGASSRTEAVMQGMRHGLIMV</sequence>
<dbReference type="CDD" id="cd06170">
    <property type="entry name" value="LuxR_C_like"/>
    <property type="match status" value="1"/>
</dbReference>
<comment type="caution">
    <text evidence="5">The sequence shown here is derived from an EMBL/GenBank/DDBJ whole genome shotgun (WGS) entry which is preliminary data.</text>
</comment>
<protein>
    <submittedName>
        <fullName evidence="5">Transcriptional regulatory protein LiaR</fullName>
    </submittedName>
</protein>
<dbReference type="Proteomes" id="UP000672934">
    <property type="component" value="Unassembled WGS sequence"/>
</dbReference>
<evidence type="ECO:0000256" key="1">
    <source>
        <dbReference type="ARBA" id="ARBA00023015"/>
    </source>
</evidence>
<dbReference type="InterPro" id="IPR016032">
    <property type="entry name" value="Sig_transdc_resp-reg_C-effctor"/>
</dbReference>
<proteinExistence type="predicted"/>
<dbReference type="PANTHER" id="PTHR43214:SF24">
    <property type="entry name" value="TRANSCRIPTIONAL REGULATORY PROTEIN NARL-RELATED"/>
    <property type="match status" value="1"/>
</dbReference>
<dbReference type="InterPro" id="IPR000792">
    <property type="entry name" value="Tscrpt_reg_LuxR_C"/>
</dbReference>
<name>A0A916J0W6_9BURK</name>
<dbReference type="SMART" id="SM00421">
    <property type="entry name" value="HTH_LUXR"/>
    <property type="match status" value="1"/>
</dbReference>
<dbReference type="InterPro" id="IPR039420">
    <property type="entry name" value="WalR-like"/>
</dbReference>
<evidence type="ECO:0000256" key="2">
    <source>
        <dbReference type="ARBA" id="ARBA00023125"/>
    </source>
</evidence>
<dbReference type="RefSeq" id="WP_230427108.1">
    <property type="nucleotide sequence ID" value="NZ_CAJPUY010000043.1"/>
</dbReference>
<dbReference type="Pfam" id="PF00196">
    <property type="entry name" value="GerE"/>
    <property type="match status" value="1"/>
</dbReference>
<dbReference type="GO" id="GO:0006355">
    <property type="term" value="P:regulation of DNA-templated transcription"/>
    <property type="evidence" value="ECO:0007669"/>
    <property type="project" value="InterPro"/>
</dbReference>
<evidence type="ECO:0000313" key="6">
    <source>
        <dbReference type="Proteomes" id="UP000672934"/>
    </source>
</evidence>
<dbReference type="SUPFAM" id="SSF46894">
    <property type="entry name" value="C-terminal effector domain of the bipartite response regulators"/>
    <property type="match status" value="1"/>
</dbReference>
<dbReference type="AlphaFoldDB" id="A0A916J0W6"/>
<evidence type="ECO:0000313" key="5">
    <source>
        <dbReference type="EMBL" id="CAG2158230.1"/>
    </source>
</evidence>
<dbReference type="GO" id="GO:0003677">
    <property type="term" value="F:DNA binding"/>
    <property type="evidence" value="ECO:0007669"/>
    <property type="project" value="UniProtKB-KW"/>
</dbReference>
<dbReference type="PROSITE" id="PS50043">
    <property type="entry name" value="HTH_LUXR_2"/>
    <property type="match status" value="1"/>
</dbReference>
<feature type="domain" description="HTH luxR-type" evidence="4">
    <location>
        <begin position="157"/>
        <end position="222"/>
    </location>
</feature>
<accession>A0A916J0W6</accession>
<keyword evidence="1" id="KW-0805">Transcription regulation</keyword>
<reference evidence="5" key="1">
    <citation type="submission" date="2021-03" db="EMBL/GenBank/DDBJ databases">
        <authorList>
            <person name="Peeters C."/>
        </authorList>
    </citation>
    <scope>NUCLEOTIDE SEQUENCE</scope>
    <source>
        <strain evidence="5">LMG 31506</strain>
    </source>
</reference>